<dbReference type="GO" id="GO:0000160">
    <property type="term" value="P:phosphorelay signal transduction system"/>
    <property type="evidence" value="ECO:0007669"/>
    <property type="project" value="InterPro"/>
</dbReference>
<keyword evidence="1" id="KW-0597">Phosphoprotein</keyword>
<dbReference type="RefSeq" id="WP_260592081.1">
    <property type="nucleotide sequence ID" value="NZ_CP104003.1"/>
</dbReference>
<dbReference type="PANTHER" id="PTHR43228:SF1">
    <property type="entry name" value="TWO-COMPONENT RESPONSE REGULATOR ARR22"/>
    <property type="match status" value="1"/>
</dbReference>
<dbReference type="SMART" id="SM00448">
    <property type="entry name" value="REC"/>
    <property type="match status" value="1"/>
</dbReference>
<dbReference type="SUPFAM" id="SSF52172">
    <property type="entry name" value="CheY-like"/>
    <property type="match status" value="1"/>
</dbReference>
<dbReference type="InterPro" id="IPR001789">
    <property type="entry name" value="Sig_transdc_resp-reg_receiver"/>
</dbReference>
<feature type="modified residue" description="4-aspartylphosphate" evidence="1">
    <location>
        <position position="77"/>
    </location>
</feature>
<evidence type="ECO:0000256" key="1">
    <source>
        <dbReference type="PROSITE-ProRule" id="PRU00169"/>
    </source>
</evidence>
<evidence type="ECO:0000313" key="4">
    <source>
        <dbReference type="Proteomes" id="UP001057580"/>
    </source>
</evidence>
<reference evidence="3" key="1">
    <citation type="submission" date="2022-09" db="EMBL/GenBank/DDBJ databases">
        <title>Diverse halophilic archaea isolated from saline environments.</title>
        <authorList>
            <person name="Cui H.-L."/>
        </authorList>
    </citation>
    <scope>NUCLEOTIDE SEQUENCE</scope>
    <source>
        <strain evidence="3">ZS-35-S2</strain>
    </source>
</reference>
<dbReference type="PROSITE" id="PS50110">
    <property type="entry name" value="RESPONSE_REGULATORY"/>
    <property type="match status" value="1"/>
</dbReference>
<dbReference type="Pfam" id="PF00072">
    <property type="entry name" value="Response_reg"/>
    <property type="match status" value="1"/>
</dbReference>
<gene>
    <name evidence="3" type="ORF">N0B31_13120</name>
</gene>
<dbReference type="InterPro" id="IPR011006">
    <property type="entry name" value="CheY-like_superfamily"/>
</dbReference>
<dbReference type="EMBL" id="CP104003">
    <property type="protein sequence ID" value="UWM53086.1"/>
    <property type="molecule type" value="Genomic_DNA"/>
</dbReference>
<dbReference type="Gene3D" id="3.40.50.2300">
    <property type="match status" value="1"/>
</dbReference>
<dbReference type="Proteomes" id="UP001057580">
    <property type="component" value="Chromosome"/>
</dbReference>
<sequence length="145" mass="15728">MIDGHYEVADSPSVVTSSGQRPRYTVLHVEDDQAFASVTAAHLRRHGLAVHTASDAESALDHLEGAPPVPVDCVLSDHDLPGLDGLQFLDRLRERSVRLPFVLFTGDEQLERAALEAGVDDFLAKTVDPEQFGTVATTVRELVGE</sequence>
<evidence type="ECO:0000313" key="3">
    <source>
        <dbReference type="EMBL" id="UWM53086.1"/>
    </source>
</evidence>
<organism evidence="3 4">
    <name type="scientific">Salinirubellus salinus</name>
    <dbReference type="NCBI Taxonomy" id="1364945"/>
    <lineage>
        <taxon>Archaea</taxon>
        <taxon>Methanobacteriati</taxon>
        <taxon>Methanobacteriota</taxon>
        <taxon>Stenosarchaea group</taxon>
        <taxon>Halobacteria</taxon>
        <taxon>Halobacteriales</taxon>
        <taxon>Natronomonadaceae</taxon>
        <taxon>Salinirubellus</taxon>
    </lineage>
</organism>
<feature type="domain" description="Response regulatory" evidence="2">
    <location>
        <begin position="25"/>
        <end position="140"/>
    </location>
</feature>
<accession>A0A9E7U728</accession>
<dbReference type="CDD" id="cd00156">
    <property type="entry name" value="REC"/>
    <property type="match status" value="1"/>
</dbReference>
<protein>
    <submittedName>
        <fullName evidence="3">Response regulator</fullName>
    </submittedName>
</protein>
<dbReference type="PANTHER" id="PTHR43228">
    <property type="entry name" value="TWO-COMPONENT RESPONSE REGULATOR"/>
    <property type="match status" value="1"/>
</dbReference>
<name>A0A9E7U728_9EURY</name>
<proteinExistence type="predicted"/>
<dbReference type="InterPro" id="IPR052048">
    <property type="entry name" value="ST_Response_Regulator"/>
</dbReference>
<dbReference type="AlphaFoldDB" id="A0A9E7U728"/>
<dbReference type="KEGG" id="ssai:N0B31_13120"/>
<evidence type="ECO:0000259" key="2">
    <source>
        <dbReference type="PROSITE" id="PS50110"/>
    </source>
</evidence>
<keyword evidence="4" id="KW-1185">Reference proteome</keyword>
<dbReference type="GeneID" id="74943380"/>